<proteinExistence type="predicted"/>
<evidence type="ECO:0000313" key="5">
    <source>
        <dbReference type="Proteomes" id="UP000335415"/>
    </source>
</evidence>
<dbReference type="GO" id="GO:0016799">
    <property type="term" value="F:hydrolase activity, hydrolyzing N-glycosyl compounds"/>
    <property type="evidence" value="ECO:0007669"/>
    <property type="project" value="InterPro"/>
</dbReference>
<feature type="domain" description="Cellulose-binding Sde182 C-terminal" evidence="3">
    <location>
        <begin position="391"/>
        <end position="477"/>
    </location>
</feature>
<dbReference type="EMBL" id="VYKJ01000025">
    <property type="protein sequence ID" value="KAA8994929.1"/>
    <property type="molecule type" value="Genomic_DNA"/>
</dbReference>
<keyword evidence="5" id="KW-1185">Reference proteome</keyword>
<gene>
    <name evidence="4" type="ORF">FJU30_25625</name>
</gene>
<reference evidence="4 5" key="1">
    <citation type="submission" date="2019-09" db="EMBL/GenBank/DDBJ databases">
        <authorList>
            <person name="Li Y."/>
        </authorList>
    </citation>
    <scope>NUCLEOTIDE SEQUENCE [LARGE SCALE GENOMIC DNA]</scope>
    <source>
        <strain evidence="4 5">L3-3HA</strain>
    </source>
</reference>
<dbReference type="Proteomes" id="UP000335415">
    <property type="component" value="Unassembled WGS sequence"/>
</dbReference>
<evidence type="ECO:0000256" key="1">
    <source>
        <dbReference type="SAM" id="SignalP"/>
    </source>
</evidence>
<feature type="chain" id="PRO_5023927252" evidence="1">
    <location>
        <begin position="32"/>
        <end position="481"/>
    </location>
</feature>
<evidence type="ECO:0000259" key="2">
    <source>
        <dbReference type="Pfam" id="PF07632"/>
    </source>
</evidence>
<name>A0A5J5FRY5_9GAMM</name>
<dbReference type="InterPro" id="IPR013783">
    <property type="entry name" value="Ig-like_fold"/>
</dbReference>
<dbReference type="InterPro" id="IPR048527">
    <property type="entry name" value="Sde182_C"/>
</dbReference>
<dbReference type="InterPro" id="IPR011483">
    <property type="entry name" value="Sde182_NH-like"/>
</dbReference>
<organism evidence="4 5">
    <name type="scientific">Affinibrenneria salicis</name>
    <dbReference type="NCBI Taxonomy" id="2590031"/>
    <lineage>
        <taxon>Bacteria</taxon>
        <taxon>Pseudomonadati</taxon>
        <taxon>Pseudomonadota</taxon>
        <taxon>Gammaproteobacteria</taxon>
        <taxon>Enterobacterales</taxon>
        <taxon>Pectobacteriaceae</taxon>
        <taxon>Affinibrenneria</taxon>
    </lineage>
</organism>
<protein>
    <submittedName>
        <fullName evidence="4">DUF1593 domain-containing protein</fullName>
    </submittedName>
</protein>
<dbReference type="OrthoDB" id="253051at2"/>
<sequence length="481" mass="52663">MFSAATWFRPLALGLYMSAAAMASLASVAHAAAESAGPAVDKTRILILTDIGNEPDDSQSLVRFLLYSNEFDVEGIVATTSTWLRDKVNPQMIHERIDAYQKVLPNLRKHAAGYPAAQALRAVVRSGQPGYGMDWVGEHRSTEASALIVQAVDKQDSRPLWITVWGGGVDLAQALYDVKASRSPQAVADFVGRIRVYAISDQDNTGVWIRRNFPQLRWITSIHAWNDYFLSSWIGVSSSFALGSDMSEVNNDWLQQNIRRKGPLGALYPAIEYTMEGDTPSFLYLLRNGLGDSDHPEYGGWGGRYAAIAPDSDEGLRVSASDTVVGTDGKSYRTAPATIWRWRDAFQNDFAARMDWTQSGELSKANHNPVLVLNDQAGSGIVAWQARAGETVRLSAQGSGDRDGDTVTYRWWQYKEPTATAIGVHFAPALELTHGDGLQTAFIAPSVDAPTPFHIILEAKDSGTPALTSYRRAIVTVLPAR</sequence>
<accession>A0A5J5FRY5</accession>
<feature type="signal peptide" evidence="1">
    <location>
        <begin position="1"/>
        <end position="31"/>
    </location>
</feature>
<dbReference type="SUPFAM" id="SSF53590">
    <property type="entry name" value="Nucleoside hydrolase"/>
    <property type="match status" value="1"/>
</dbReference>
<dbReference type="Gene3D" id="2.60.40.10">
    <property type="entry name" value="Immunoglobulins"/>
    <property type="match status" value="1"/>
</dbReference>
<evidence type="ECO:0000259" key="3">
    <source>
        <dbReference type="Pfam" id="PF21027"/>
    </source>
</evidence>
<dbReference type="InterPro" id="IPR036452">
    <property type="entry name" value="Ribo_hydro-like"/>
</dbReference>
<dbReference type="RefSeq" id="WP_150437789.1">
    <property type="nucleotide sequence ID" value="NZ_VYKJ01000025.1"/>
</dbReference>
<comment type="caution">
    <text evidence="4">The sequence shown here is derived from an EMBL/GenBank/DDBJ whole genome shotgun (WGS) entry which is preliminary data.</text>
</comment>
<dbReference type="Pfam" id="PF21027">
    <property type="entry name" value="Sde0182_C"/>
    <property type="match status" value="1"/>
</dbReference>
<keyword evidence="1" id="KW-0732">Signal</keyword>
<dbReference type="Pfam" id="PF07632">
    <property type="entry name" value="Sde182_NH-like"/>
    <property type="match status" value="1"/>
</dbReference>
<feature type="domain" description="Cellulose-binding Sde182 nucleoside hydrolase-like" evidence="2">
    <location>
        <begin position="44"/>
        <end position="305"/>
    </location>
</feature>
<evidence type="ECO:0000313" key="4">
    <source>
        <dbReference type="EMBL" id="KAA8994929.1"/>
    </source>
</evidence>
<dbReference type="AlphaFoldDB" id="A0A5J5FRY5"/>
<dbReference type="Gene3D" id="3.90.245.10">
    <property type="entry name" value="Ribonucleoside hydrolase-like"/>
    <property type="match status" value="1"/>
</dbReference>